<dbReference type="AlphaFoldDB" id="A0A7J8VHI1"/>
<evidence type="ECO:0000313" key="8">
    <source>
        <dbReference type="EMBL" id="MBA0661904.1"/>
    </source>
</evidence>
<feature type="domain" description="WRKY" evidence="7">
    <location>
        <begin position="102"/>
        <end position="152"/>
    </location>
</feature>
<sequence length="180" mass="20811">MSSSNFNPPDSPESDRADQSNFEFPEDWTLDGWLEDYPETIITGPIQFPFNQADEVNNDSARTSSLLQVSVRIITLFVLMAENETARERRDVRERFAFKTKSEVEILDDGYRWRKYGKKWVKNSPNPRNYYRCSIDGCPVKKRVERDKEDPRRSSSFTVTISQPTPAEGQLRSAMITSSV</sequence>
<evidence type="ECO:0000256" key="6">
    <source>
        <dbReference type="SAM" id="MobiDB-lite"/>
    </source>
</evidence>
<evidence type="ECO:0000256" key="1">
    <source>
        <dbReference type="ARBA" id="ARBA00004123"/>
    </source>
</evidence>
<organism evidence="8 9">
    <name type="scientific">Gossypium klotzschianum</name>
    <dbReference type="NCBI Taxonomy" id="34286"/>
    <lineage>
        <taxon>Eukaryota</taxon>
        <taxon>Viridiplantae</taxon>
        <taxon>Streptophyta</taxon>
        <taxon>Embryophyta</taxon>
        <taxon>Tracheophyta</taxon>
        <taxon>Spermatophyta</taxon>
        <taxon>Magnoliopsida</taxon>
        <taxon>eudicotyledons</taxon>
        <taxon>Gunneridae</taxon>
        <taxon>Pentapetalae</taxon>
        <taxon>rosids</taxon>
        <taxon>malvids</taxon>
        <taxon>Malvales</taxon>
        <taxon>Malvaceae</taxon>
        <taxon>Malvoideae</taxon>
        <taxon>Gossypium</taxon>
    </lineage>
</organism>
<evidence type="ECO:0000259" key="7">
    <source>
        <dbReference type="PROSITE" id="PS50811"/>
    </source>
</evidence>
<dbReference type="Pfam" id="PF03106">
    <property type="entry name" value="WRKY"/>
    <property type="match status" value="1"/>
</dbReference>
<reference evidence="8 9" key="1">
    <citation type="journal article" date="2019" name="Genome Biol. Evol.">
        <title>Insights into the evolution of the New World diploid cottons (Gossypium, subgenus Houzingenia) based on genome sequencing.</title>
        <authorList>
            <person name="Grover C.E."/>
            <person name="Arick M.A. 2nd"/>
            <person name="Thrash A."/>
            <person name="Conover J.L."/>
            <person name="Sanders W.S."/>
            <person name="Peterson D.G."/>
            <person name="Frelichowski J.E."/>
            <person name="Scheffler J.A."/>
            <person name="Scheffler B.E."/>
            <person name="Wendel J.F."/>
        </authorList>
    </citation>
    <scope>NUCLEOTIDE SEQUENCE [LARGE SCALE GENOMIC DNA]</scope>
    <source>
        <strain evidence="8">57</strain>
        <tissue evidence="8">Leaf</tissue>
    </source>
</reference>
<keyword evidence="4" id="KW-0804">Transcription</keyword>
<dbReference type="EMBL" id="JABFAB010000010">
    <property type="protein sequence ID" value="MBA0661904.1"/>
    <property type="molecule type" value="Genomic_DNA"/>
</dbReference>
<dbReference type="Proteomes" id="UP000593573">
    <property type="component" value="Unassembled WGS sequence"/>
</dbReference>
<evidence type="ECO:0000256" key="4">
    <source>
        <dbReference type="ARBA" id="ARBA00023163"/>
    </source>
</evidence>
<dbReference type="PROSITE" id="PS50811">
    <property type="entry name" value="WRKY"/>
    <property type="match status" value="1"/>
</dbReference>
<dbReference type="Gene3D" id="2.20.25.80">
    <property type="entry name" value="WRKY domain"/>
    <property type="match status" value="1"/>
</dbReference>
<dbReference type="InterPro" id="IPR036576">
    <property type="entry name" value="WRKY_dom_sf"/>
</dbReference>
<dbReference type="GO" id="GO:0043565">
    <property type="term" value="F:sequence-specific DNA binding"/>
    <property type="evidence" value="ECO:0007669"/>
    <property type="project" value="InterPro"/>
</dbReference>
<keyword evidence="5" id="KW-0539">Nucleus</keyword>
<evidence type="ECO:0000256" key="2">
    <source>
        <dbReference type="ARBA" id="ARBA00023015"/>
    </source>
</evidence>
<gene>
    <name evidence="8" type="ORF">Goklo_006129</name>
</gene>
<dbReference type="PANTHER" id="PTHR31221:SF112">
    <property type="entry name" value="WRKY TRANSCRIPTION FACTOR 50-RELATED"/>
    <property type="match status" value="1"/>
</dbReference>
<dbReference type="InterPro" id="IPR003657">
    <property type="entry name" value="WRKY_dom"/>
</dbReference>
<proteinExistence type="predicted"/>
<dbReference type="GO" id="GO:0003700">
    <property type="term" value="F:DNA-binding transcription factor activity"/>
    <property type="evidence" value="ECO:0007669"/>
    <property type="project" value="InterPro"/>
</dbReference>
<dbReference type="SMART" id="SM00774">
    <property type="entry name" value="WRKY"/>
    <property type="match status" value="1"/>
</dbReference>
<evidence type="ECO:0000313" key="9">
    <source>
        <dbReference type="Proteomes" id="UP000593573"/>
    </source>
</evidence>
<protein>
    <recommendedName>
        <fullName evidence="7">WRKY domain-containing protein</fullName>
    </recommendedName>
</protein>
<evidence type="ECO:0000256" key="3">
    <source>
        <dbReference type="ARBA" id="ARBA00023125"/>
    </source>
</evidence>
<keyword evidence="2" id="KW-0805">Transcription regulation</keyword>
<dbReference type="InterPro" id="IPR044810">
    <property type="entry name" value="WRKY_plant"/>
</dbReference>
<keyword evidence="9" id="KW-1185">Reference proteome</keyword>
<dbReference type="SUPFAM" id="SSF118290">
    <property type="entry name" value="WRKY DNA-binding domain"/>
    <property type="match status" value="1"/>
</dbReference>
<dbReference type="GO" id="GO:0005634">
    <property type="term" value="C:nucleus"/>
    <property type="evidence" value="ECO:0007669"/>
    <property type="project" value="UniProtKB-SubCell"/>
</dbReference>
<feature type="region of interest" description="Disordered" evidence="6">
    <location>
        <begin position="1"/>
        <end position="21"/>
    </location>
</feature>
<dbReference type="OrthoDB" id="693960at2759"/>
<comment type="subcellular location">
    <subcellularLocation>
        <location evidence="1">Nucleus</location>
    </subcellularLocation>
</comment>
<evidence type="ECO:0000256" key="5">
    <source>
        <dbReference type="ARBA" id="ARBA00023242"/>
    </source>
</evidence>
<comment type="caution">
    <text evidence="8">The sequence shown here is derived from an EMBL/GenBank/DDBJ whole genome shotgun (WGS) entry which is preliminary data.</text>
</comment>
<accession>A0A7J8VHI1</accession>
<name>A0A7J8VHI1_9ROSI</name>
<dbReference type="PANTHER" id="PTHR31221">
    <property type="entry name" value="WRKY TRANSCRIPTION FACTOR PROTEIN 1-RELATED"/>
    <property type="match status" value="1"/>
</dbReference>
<keyword evidence="3" id="KW-0238">DNA-binding</keyword>